<feature type="domain" description="D-isomer specific 2-hydroxyacid dehydrogenase NAD-binding" evidence="6">
    <location>
        <begin position="105"/>
        <end position="279"/>
    </location>
</feature>
<name>A0A2N5ZLW3_MUIH1</name>
<keyword evidence="2 4" id="KW-0560">Oxidoreductase</keyword>
<gene>
    <name evidence="7" type="ORF">C0601_01210</name>
</gene>
<organism evidence="7 8">
    <name type="scientific">Muiribacterium halophilum</name>
    <dbReference type="NCBI Taxonomy" id="2053465"/>
    <lineage>
        <taxon>Bacteria</taxon>
        <taxon>Candidatus Muiribacteriota</taxon>
        <taxon>Candidatus Muiribacteriia</taxon>
        <taxon>Candidatus Muiribacteriales</taxon>
        <taxon>Candidatus Muiribacteriaceae</taxon>
        <taxon>Candidatus Muiribacterium</taxon>
    </lineage>
</organism>
<dbReference type="InterPro" id="IPR029753">
    <property type="entry name" value="D-isomer_DH_CS"/>
</dbReference>
<reference evidence="7 8" key="1">
    <citation type="submission" date="2017-11" db="EMBL/GenBank/DDBJ databases">
        <title>Genome-resolved metagenomics identifies genetic mobility, metabolic interactions, and unexpected diversity in perchlorate-reducing communities.</title>
        <authorList>
            <person name="Barnum T.P."/>
            <person name="Figueroa I.A."/>
            <person name="Carlstrom C.I."/>
            <person name="Lucas L.N."/>
            <person name="Engelbrektson A.L."/>
            <person name="Coates J.D."/>
        </authorList>
    </citation>
    <scope>NUCLEOTIDE SEQUENCE [LARGE SCALE GENOMIC DNA]</scope>
    <source>
        <strain evidence="7">BM706</strain>
    </source>
</reference>
<comment type="similarity">
    <text evidence="1 4">Belongs to the D-isomer specific 2-hydroxyacid dehydrogenase family.</text>
</comment>
<evidence type="ECO:0000259" key="5">
    <source>
        <dbReference type="Pfam" id="PF00389"/>
    </source>
</evidence>
<dbReference type="SUPFAM" id="SSF51735">
    <property type="entry name" value="NAD(P)-binding Rossmann-fold domains"/>
    <property type="match status" value="1"/>
</dbReference>
<dbReference type="AlphaFoldDB" id="A0A2N5ZLW3"/>
<dbReference type="InterPro" id="IPR036291">
    <property type="entry name" value="NAD(P)-bd_dom_sf"/>
</dbReference>
<sequence length="301" mass="32435">MRLLICDPVSESCEKGLKEIPGIEVITKTGMTPDELIKEIPGYDIAVVRSATKMRANILEASDLKLVIRGGVGLDNIDLVKAKELGITVRNTPTASSASVAELAMAMMFTIARNLYNSTVSMKAGKWEKKRFKGFELGGKTLGIIGIGRIGQELARMANGIGMKVIAFDVKPPASVEDYINMVGNIDELLAQADFISLHVPFIKSVGAIISDDQFSKMKDGVCLVNCSRGGVVDEKALLKALNSGKVKAAGIDVYEKEPTDNTELLENENVLVLSPHVGAQTAEAQNRVGEEIINIVKDFK</sequence>
<dbReference type="InterPro" id="IPR029752">
    <property type="entry name" value="D-isomer_DH_CS1"/>
</dbReference>
<evidence type="ECO:0000313" key="7">
    <source>
        <dbReference type="EMBL" id="PLX19675.1"/>
    </source>
</evidence>
<evidence type="ECO:0000256" key="3">
    <source>
        <dbReference type="ARBA" id="ARBA00023027"/>
    </source>
</evidence>
<dbReference type="InterPro" id="IPR006139">
    <property type="entry name" value="D-isomer_2_OHA_DH_cat_dom"/>
</dbReference>
<evidence type="ECO:0000256" key="1">
    <source>
        <dbReference type="ARBA" id="ARBA00005854"/>
    </source>
</evidence>
<accession>A0A2N5ZLW3</accession>
<dbReference type="PANTHER" id="PTHR42938">
    <property type="entry name" value="FORMATE DEHYDROGENASE 1"/>
    <property type="match status" value="1"/>
</dbReference>
<comment type="caution">
    <text evidence="7">The sequence shown here is derived from an EMBL/GenBank/DDBJ whole genome shotgun (WGS) entry which is preliminary data.</text>
</comment>
<feature type="domain" description="D-isomer specific 2-hydroxyacid dehydrogenase catalytic" evidence="5">
    <location>
        <begin position="4"/>
        <end position="300"/>
    </location>
</feature>
<dbReference type="PROSITE" id="PS00671">
    <property type="entry name" value="D_2_HYDROXYACID_DH_3"/>
    <property type="match status" value="1"/>
</dbReference>
<proteinExistence type="inferred from homology"/>
<dbReference type="PANTHER" id="PTHR42938:SF47">
    <property type="entry name" value="HYDROXYPYRUVATE REDUCTASE"/>
    <property type="match status" value="1"/>
</dbReference>
<dbReference type="Gene3D" id="3.40.50.720">
    <property type="entry name" value="NAD(P)-binding Rossmann-like Domain"/>
    <property type="match status" value="2"/>
</dbReference>
<dbReference type="FunFam" id="3.40.50.720:FF:000021">
    <property type="entry name" value="D-3-phosphoglycerate dehydrogenase"/>
    <property type="match status" value="1"/>
</dbReference>
<dbReference type="Pfam" id="PF00389">
    <property type="entry name" value="2-Hacid_dh"/>
    <property type="match status" value="1"/>
</dbReference>
<dbReference type="Proteomes" id="UP000234857">
    <property type="component" value="Unassembled WGS sequence"/>
</dbReference>
<dbReference type="GO" id="GO:0051287">
    <property type="term" value="F:NAD binding"/>
    <property type="evidence" value="ECO:0007669"/>
    <property type="project" value="InterPro"/>
</dbReference>
<evidence type="ECO:0000256" key="4">
    <source>
        <dbReference type="RuleBase" id="RU003719"/>
    </source>
</evidence>
<keyword evidence="3" id="KW-0520">NAD</keyword>
<evidence type="ECO:0000256" key="2">
    <source>
        <dbReference type="ARBA" id="ARBA00023002"/>
    </source>
</evidence>
<dbReference type="Pfam" id="PF02826">
    <property type="entry name" value="2-Hacid_dh_C"/>
    <property type="match status" value="1"/>
</dbReference>
<dbReference type="InterPro" id="IPR006140">
    <property type="entry name" value="D-isomer_DH_NAD-bd"/>
</dbReference>
<dbReference type="EMBL" id="PKTG01000022">
    <property type="protein sequence ID" value="PLX19675.1"/>
    <property type="molecule type" value="Genomic_DNA"/>
</dbReference>
<evidence type="ECO:0000313" key="8">
    <source>
        <dbReference type="Proteomes" id="UP000234857"/>
    </source>
</evidence>
<dbReference type="PROSITE" id="PS00065">
    <property type="entry name" value="D_2_HYDROXYACID_DH_1"/>
    <property type="match status" value="1"/>
</dbReference>
<protein>
    <submittedName>
        <fullName evidence="7">3-phosphoglycerate dehydrogenase</fullName>
    </submittedName>
</protein>
<evidence type="ECO:0000259" key="6">
    <source>
        <dbReference type="Pfam" id="PF02826"/>
    </source>
</evidence>
<dbReference type="GO" id="GO:0016616">
    <property type="term" value="F:oxidoreductase activity, acting on the CH-OH group of donors, NAD or NADP as acceptor"/>
    <property type="evidence" value="ECO:0007669"/>
    <property type="project" value="InterPro"/>
</dbReference>
<dbReference type="SUPFAM" id="SSF52283">
    <property type="entry name" value="Formate/glycerate dehydrogenase catalytic domain-like"/>
    <property type="match status" value="1"/>
</dbReference>